<protein>
    <submittedName>
        <fullName evidence="2">Uncharacterized protein</fullName>
    </submittedName>
</protein>
<proteinExistence type="predicted"/>
<feature type="chain" id="PRO_5015145808" evidence="1">
    <location>
        <begin position="19"/>
        <end position="191"/>
    </location>
</feature>
<keyword evidence="3" id="KW-1185">Reference proteome</keyword>
<evidence type="ECO:0000256" key="1">
    <source>
        <dbReference type="SAM" id="SignalP"/>
    </source>
</evidence>
<reference evidence="2 3" key="1">
    <citation type="submission" date="2018-03" db="EMBL/GenBank/DDBJ databases">
        <title>A gene transfer event suggests a long-term partnership between eustigmatophyte algae and a novel lineage of endosymbiotic bacteria.</title>
        <authorList>
            <person name="Yurchenko T."/>
            <person name="Sevcikova T."/>
            <person name="Pribyl P."/>
            <person name="El Karkouri K."/>
            <person name="Klimes V."/>
            <person name="Amaral R."/>
            <person name="Zbrankova V."/>
            <person name="Kim E."/>
            <person name="Raoult D."/>
            <person name="Santos L.M.A."/>
            <person name="Elias M."/>
        </authorList>
    </citation>
    <scope>NUCLEOTIDE SEQUENCE [LARGE SCALE GENOMIC DNA]</scope>
    <source>
        <strain evidence="2">CCALA 838</strain>
    </source>
</reference>
<accession>A0A2P1P812</accession>
<organism evidence="2 3">
    <name type="scientific">Candidatus Phycorickettsia trachydisci</name>
    <dbReference type="NCBI Taxonomy" id="2115978"/>
    <lineage>
        <taxon>Bacteria</taxon>
        <taxon>Pseudomonadati</taxon>
        <taxon>Pseudomonadota</taxon>
        <taxon>Alphaproteobacteria</taxon>
        <taxon>Rickettsiales</taxon>
        <taxon>Rickettsiaceae</taxon>
        <taxon>Candidatus Phycorickettsia</taxon>
    </lineage>
</organism>
<evidence type="ECO:0000313" key="2">
    <source>
        <dbReference type="EMBL" id="AVP87403.1"/>
    </source>
</evidence>
<gene>
    <name evidence="2" type="ORF">phytr_4530</name>
</gene>
<dbReference type="RefSeq" id="WP_106874267.1">
    <property type="nucleotide sequence ID" value="NZ_CP027845.1"/>
</dbReference>
<name>A0A2P1P812_9RICK</name>
<sequence length="191" mass="22288">MRHLVFLSCIFLFTCAFASDNFIAPTDQNNKKQQETLDTNEQKDLPPVFKVNSYSLLDEMRLTQKIYKKTVSSTKKFDQKNIATSNATDFIPYADPFDQILNIYDKNKMLSSYRQYKVGKFAAKVRRVSLFEQNPKDVFTTFRIDYETGLNIVPYVEAVPFDRISNKPMRNITPDMKKRSTLFLIGTKIEF</sequence>
<dbReference type="Proteomes" id="UP000241762">
    <property type="component" value="Chromosome"/>
</dbReference>
<dbReference type="EMBL" id="CP027845">
    <property type="protein sequence ID" value="AVP87403.1"/>
    <property type="molecule type" value="Genomic_DNA"/>
</dbReference>
<dbReference type="AlphaFoldDB" id="A0A2P1P812"/>
<dbReference type="KEGG" id="ptc:phytr_4530"/>
<keyword evidence="1" id="KW-0732">Signal</keyword>
<evidence type="ECO:0000313" key="3">
    <source>
        <dbReference type="Proteomes" id="UP000241762"/>
    </source>
</evidence>
<feature type="signal peptide" evidence="1">
    <location>
        <begin position="1"/>
        <end position="18"/>
    </location>
</feature>